<feature type="active site" description="Proton acceptor" evidence="8">
    <location>
        <position position="61"/>
    </location>
</feature>
<dbReference type="InterPro" id="IPR038107">
    <property type="entry name" value="Glycos_transf_N_sf"/>
</dbReference>
<keyword evidence="10" id="KW-1003">Cell membrane</keyword>
<name>A0A286G5X4_9PROT</name>
<evidence type="ECO:0000256" key="7">
    <source>
        <dbReference type="ARBA" id="ARBA00049183"/>
    </source>
</evidence>
<dbReference type="Gene3D" id="3.40.50.2000">
    <property type="entry name" value="Glycogen Phosphorylase B"/>
    <property type="match status" value="1"/>
</dbReference>
<sequence>MLISLYRGVTTLGGPLIDLYLGRRKARGKEDPLRFPERRGHASVPRPHGPLVWIHAASVGESLSMLPLLRHLRETRPGLRLLLTTGTVTSARMMADRLPEGCTHQYVPVDRIRFVRRFLDHWRPDMVLWAESEFWPNMLTEVRRRRVPLVLLNGRVSDRSYRSWQRFRGVIGPLLAGFTLCLGQTQDDAERLATLGAPACECLGNLKFAAPPLPADEDALGRLRRVLGDRPVWLAASTHAGEEEMAARLHHTLAQKHPGLLTIVVPRHAHRGDELRPELEAEDLVVAQRSRGEMPEAKVDLFLGDTMGEMGLFFRLAPVVFVGKSLIGHGGQNPLEAARLGCAVVMGPHMDNFAEMTRRMVTGGAALQVGSEGELALTVDRLLRDEAERRHLGDRGHDFATQEMVVLERVVDRLAPLLDAAERQAHARA</sequence>
<evidence type="ECO:0000313" key="12">
    <source>
        <dbReference type="EMBL" id="SOD90941.1"/>
    </source>
</evidence>
<keyword evidence="10" id="KW-0448">Lipopolysaccharide biosynthesis</keyword>
<evidence type="ECO:0000313" key="13">
    <source>
        <dbReference type="Proteomes" id="UP000219621"/>
    </source>
</evidence>
<keyword evidence="13" id="KW-1185">Reference proteome</keyword>
<dbReference type="Pfam" id="PF04413">
    <property type="entry name" value="Glycos_transf_N"/>
    <property type="match status" value="1"/>
</dbReference>
<dbReference type="Gene3D" id="3.40.50.11720">
    <property type="entry name" value="3-Deoxy-D-manno-octulosonic-acid transferase, N-terminal domain"/>
    <property type="match status" value="1"/>
</dbReference>
<feature type="site" description="Transition state stabilizer" evidence="9">
    <location>
        <position position="131"/>
    </location>
</feature>
<dbReference type="PANTHER" id="PTHR42755:SF1">
    <property type="entry name" value="3-DEOXY-D-MANNO-OCTULOSONIC ACID TRANSFERASE, MITOCHONDRIAL-RELATED"/>
    <property type="match status" value="1"/>
</dbReference>
<comment type="pathway">
    <text evidence="2 10">Bacterial outer membrane biogenesis; LPS core biosynthesis.</text>
</comment>
<evidence type="ECO:0000256" key="2">
    <source>
        <dbReference type="ARBA" id="ARBA00004713"/>
    </source>
</evidence>
<comment type="catalytic activity">
    <reaction evidence="7 10">
        <text>lipid IVA (E. coli) + CMP-3-deoxy-beta-D-manno-octulosonate = alpha-Kdo-(2-&gt;6)-lipid IVA (E. coli) + CMP + H(+)</text>
        <dbReference type="Rhea" id="RHEA:28066"/>
        <dbReference type="ChEBI" id="CHEBI:15378"/>
        <dbReference type="ChEBI" id="CHEBI:58603"/>
        <dbReference type="ChEBI" id="CHEBI:60364"/>
        <dbReference type="ChEBI" id="CHEBI:60377"/>
        <dbReference type="ChEBI" id="CHEBI:85987"/>
        <dbReference type="EC" id="2.4.99.12"/>
    </reaction>
</comment>
<dbReference type="EMBL" id="OCNJ01000001">
    <property type="protein sequence ID" value="SOD90941.1"/>
    <property type="molecule type" value="Genomic_DNA"/>
</dbReference>
<evidence type="ECO:0000256" key="9">
    <source>
        <dbReference type="PIRSR" id="PIRSR639901-2"/>
    </source>
</evidence>
<evidence type="ECO:0000256" key="1">
    <source>
        <dbReference type="ARBA" id="ARBA00003394"/>
    </source>
</evidence>
<accession>A0A286G5X4</accession>
<reference evidence="12 13" key="1">
    <citation type="submission" date="2017-09" db="EMBL/GenBank/DDBJ databases">
        <authorList>
            <person name="Ehlers B."/>
            <person name="Leendertz F.H."/>
        </authorList>
    </citation>
    <scope>NUCLEOTIDE SEQUENCE [LARGE SCALE GENOMIC DNA]</scope>
    <source>
        <strain evidence="12 13">USBA 140</strain>
    </source>
</reference>
<keyword evidence="5 10" id="KW-0808">Transferase</keyword>
<gene>
    <name evidence="12" type="ORF">SAMN05421508_101729</name>
</gene>
<protein>
    <recommendedName>
        <fullName evidence="4 10">3-deoxy-D-manno-octulosonic acid transferase</fullName>
        <shortName evidence="10">Kdo transferase</shortName>
        <ecNumber evidence="3 10">2.4.99.12</ecNumber>
    </recommendedName>
    <alternativeName>
        <fullName evidence="6 10">Lipid IV(A) 3-deoxy-D-manno-octulosonic acid transferase</fullName>
    </alternativeName>
</protein>
<dbReference type="InterPro" id="IPR039901">
    <property type="entry name" value="Kdotransferase"/>
</dbReference>
<dbReference type="SUPFAM" id="SSF53756">
    <property type="entry name" value="UDP-Glycosyltransferase/glycogen phosphorylase"/>
    <property type="match status" value="1"/>
</dbReference>
<feature type="domain" description="3-deoxy-D-manno-octulosonic-acid transferase N-terminal" evidence="11">
    <location>
        <begin position="34"/>
        <end position="209"/>
    </location>
</feature>
<evidence type="ECO:0000259" key="11">
    <source>
        <dbReference type="Pfam" id="PF04413"/>
    </source>
</evidence>
<evidence type="ECO:0000256" key="5">
    <source>
        <dbReference type="ARBA" id="ARBA00022679"/>
    </source>
</evidence>
<keyword evidence="10" id="KW-0472">Membrane</keyword>
<evidence type="ECO:0000256" key="8">
    <source>
        <dbReference type="PIRSR" id="PIRSR639901-1"/>
    </source>
</evidence>
<feature type="site" description="Transition state stabilizer" evidence="9">
    <location>
        <position position="207"/>
    </location>
</feature>
<evidence type="ECO:0000256" key="10">
    <source>
        <dbReference type="RuleBase" id="RU365103"/>
    </source>
</evidence>
<comment type="similarity">
    <text evidence="10">Belongs to the glycosyltransferase group 1 family.</text>
</comment>
<dbReference type="GO" id="GO:0009245">
    <property type="term" value="P:lipid A biosynthetic process"/>
    <property type="evidence" value="ECO:0007669"/>
    <property type="project" value="TreeGrafter"/>
</dbReference>
<evidence type="ECO:0000256" key="3">
    <source>
        <dbReference type="ARBA" id="ARBA00012621"/>
    </source>
</evidence>
<comment type="subcellular location">
    <subcellularLocation>
        <location evidence="10">Cell membrane</location>
    </subcellularLocation>
</comment>
<comment type="function">
    <text evidence="1 10">Involved in lipopolysaccharide (LPS) biosynthesis. Catalyzes the transfer of 3-deoxy-D-manno-octulosonate (Kdo) residue(s) from CMP-Kdo to lipid IV(A), the tetraacyldisaccharide-1,4'-bisphosphate precursor of lipid A.</text>
</comment>
<dbReference type="OrthoDB" id="9789797at2"/>
<dbReference type="GO" id="GO:0009244">
    <property type="term" value="P:lipopolysaccharide core region biosynthetic process"/>
    <property type="evidence" value="ECO:0007669"/>
    <property type="project" value="UniProtKB-UniRule"/>
</dbReference>
<evidence type="ECO:0000256" key="6">
    <source>
        <dbReference type="ARBA" id="ARBA00031445"/>
    </source>
</evidence>
<dbReference type="Proteomes" id="UP000219621">
    <property type="component" value="Unassembled WGS sequence"/>
</dbReference>
<dbReference type="EC" id="2.4.99.12" evidence="3 10"/>
<dbReference type="GO" id="GO:0043842">
    <property type="term" value="F:Kdo transferase activity"/>
    <property type="evidence" value="ECO:0007669"/>
    <property type="project" value="UniProtKB-EC"/>
</dbReference>
<dbReference type="GO" id="GO:0005886">
    <property type="term" value="C:plasma membrane"/>
    <property type="evidence" value="ECO:0007669"/>
    <property type="project" value="UniProtKB-SubCell"/>
</dbReference>
<dbReference type="AlphaFoldDB" id="A0A286G5X4"/>
<proteinExistence type="inferred from homology"/>
<dbReference type="InterPro" id="IPR007507">
    <property type="entry name" value="Glycos_transf_N"/>
</dbReference>
<evidence type="ECO:0000256" key="4">
    <source>
        <dbReference type="ARBA" id="ARBA00019077"/>
    </source>
</evidence>
<dbReference type="PANTHER" id="PTHR42755">
    <property type="entry name" value="3-DEOXY-MANNO-OCTULOSONATE CYTIDYLYLTRANSFERASE"/>
    <property type="match status" value="1"/>
</dbReference>
<organism evidence="12 13">
    <name type="scientific">Caenispirillum bisanense</name>
    <dbReference type="NCBI Taxonomy" id="414052"/>
    <lineage>
        <taxon>Bacteria</taxon>
        <taxon>Pseudomonadati</taxon>
        <taxon>Pseudomonadota</taxon>
        <taxon>Alphaproteobacteria</taxon>
        <taxon>Rhodospirillales</taxon>
        <taxon>Novispirillaceae</taxon>
        <taxon>Caenispirillum</taxon>
    </lineage>
</organism>
<dbReference type="UniPathway" id="UPA00958"/>
<dbReference type="RefSeq" id="WP_097277588.1">
    <property type="nucleotide sequence ID" value="NZ_OCNJ01000001.1"/>
</dbReference>